<dbReference type="RefSeq" id="WP_118765168.1">
    <property type="nucleotide sequence ID" value="NZ_CABJCF010000003.1"/>
</dbReference>
<gene>
    <name evidence="1" type="ORF">DWX20_08405</name>
</gene>
<evidence type="ECO:0000313" key="1">
    <source>
        <dbReference type="EMBL" id="RGT55157.1"/>
    </source>
</evidence>
<dbReference type="EMBL" id="QRWX01000003">
    <property type="protein sequence ID" value="RGT55157.1"/>
    <property type="molecule type" value="Genomic_DNA"/>
</dbReference>
<dbReference type="Pfam" id="PF13181">
    <property type="entry name" value="TPR_8"/>
    <property type="match status" value="1"/>
</dbReference>
<organism evidence="1 2">
    <name type="scientific">Solobacterium moorei</name>
    <dbReference type="NCBI Taxonomy" id="102148"/>
    <lineage>
        <taxon>Bacteria</taxon>
        <taxon>Bacillati</taxon>
        <taxon>Bacillota</taxon>
        <taxon>Erysipelotrichia</taxon>
        <taxon>Erysipelotrichales</taxon>
        <taxon>Erysipelotrichaceae</taxon>
        <taxon>Solobacterium</taxon>
    </lineage>
</organism>
<protein>
    <recommendedName>
        <fullName evidence="3">Tetratricopeptide repeat protein</fullName>
    </recommendedName>
</protein>
<name>A0A412PD46_9FIRM</name>
<dbReference type="Proteomes" id="UP000284731">
    <property type="component" value="Unassembled WGS sequence"/>
</dbReference>
<evidence type="ECO:0000313" key="2">
    <source>
        <dbReference type="Proteomes" id="UP000284731"/>
    </source>
</evidence>
<sequence length="307" mass="35689">MAVLEFFEKHRDECEGKSQEEGQGLLNQFMQEYNYQIFNQAPLTENTAKTADDWYDLACEAKSRCKAIKYCENALELEPDYLDAELMIADIAARSDFEHLERLEKVCKHGEELMKKEGLLPDSIGAFWGILETRPYMRALCSKLQALIEMGMMKKAIDVAEEMLTLCESDNMGIRFQLVSLYAYFEDAMNANRILEKYPGHATSMLMPLSLLYFKLGDLELSKKYLNTLMEINKDFKEFLKYTNSYTVQSFYDDAIRQGYRPNSMGEIIMCLMDSTFLFERADAYFEWANQICNPKKTKKKKSTTKK</sequence>
<comment type="caution">
    <text evidence="1">The sequence shown here is derived from an EMBL/GenBank/DDBJ whole genome shotgun (WGS) entry which is preliminary data.</text>
</comment>
<reference evidence="1 2" key="1">
    <citation type="submission" date="2018-08" db="EMBL/GenBank/DDBJ databases">
        <title>A genome reference for cultivated species of the human gut microbiota.</title>
        <authorList>
            <person name="Zou Y."/>
            <person name="Xue W."/>
            <person name="Luo G."/>
        </authorList>
    </citation>
    <scope>NUCLEOTIDE SEQUENCE [LARGE SCALE GENOMIC DNA]</scope>
    <source>
        <strain evidence="1 2">AF18-46</strain>
    </source>
</reference>
<dbReference type="InterPro" id="IPR011990">
    <property type="entry name" value="TPR-like_helical_dom_sf"/>
</dbReference>
<proteinExistence type="predicted"/>
<dbReference type="InterPro" id="IPR019734">
    <property type="entry name" value="TPR_rpt"/>
</dbReference>
<dbReference type="AlphaFoldDB" id="A0A412PD46"/>
<dbReference type="Gene3D" id="1.25.40.10">
    <property type="entry name" value="Tetratricopeptide repeat domain"/>
    <property type="match status" value="1"/>
</dbReference>
<evidence type="ECO:0008006" key="3">
    <source>
        <dbReference type="Google" id="ProtNLM"/>
    </source>
</evidence>
<dbReference type="SUPFAM" id="SSF48452">
    <property type="entry name" value="TPR-like"/>
    <property type="match status" value="1"/>
</dbReference>
<accession>A0A412PD46</accession>